<evidence type="ECO:0000313" key="3">
    <source>
        <dbReference type="EMBL" id="MFC1402229.1"/>
    </source>
</evidence>
<dbReference type="PANTHER" id="PTHR43283">
    <property type="entry name" value="BETA-LACTAMASE-RELATED"/>
    <property type="match status" value="1"/>
</dbReference>
<evidence type="ECO:0000313" key="4">
    <source>
        <dbReference type="Proteomes" id="UP001592528"/>
    </source>
</evidence>
<dbReference type="Gene3D" id="3.40.710.10">
    <property type="entry name" value="DD-peptidase/beta-lactamase superfamily"/>
    <property type="match status" value="1"/>
</dbReference>
<comment type="caution">
    <text evidence="3">The sequence shown here is derived from an EMBL/GenBank/DDBJ whole genome shotgun (WGS) entry which is preliminary data.</text>
</comment>
<proteinExistence type="predicted"/>
<dbReference type="InterPro" id="IPR012338">
    <property type="entry name" value="Beta-lactam/transpept-like"/>
</dbReference>
<sequence length="311" mass="33877">MSAFQPVVDALDALPTTAFLVLNRGRVVFDHGETSTPHFMASARKSILSVLYGTAVTDGTIRLDATLDELGIDDTGGLLPQERRATVRDLLTSSSGVYHPPSTVAGPEESAPPRGTQPPGTLFLYNNWDFNALGTIFERCTGRSVFTALAEDLAAPVGFEDFDPARQRLLGRPEVSEHLAHHIFLSARDLGRIGTMMLQDGRWDDRQVVPAAWTSESTSVQVNRGADVQLDYGYLWWLPRLVGRGSFMAIGNFGQYLLCVPPGLAIVHLRAVPDDIVLARTQGTPLPAPIDSVSPQQFMKVVRLMSAALRP</sequence>
<dbReference type="Pfam" id="PF00144">
    <property type="entry name" value="Beta-lactamase"/>
    <property type="match status" value="1"/>
</dbReference>
<protein>
    <submittedName>
        <fullName evidence="3">Serine hydrolase domain-containing protein</fullName>
        <ecNumber evidence="3">3.-.-.-</ecNumber>
    </submittedName>
</protein>
<dbReference type="EMBL" id="JBHEZZ010000005">
    <property type="protein sequence ID" value="MFC1402229.1"/>
    <property type="molecule type" value="Genomic_DNA"/>
</dbReference>
<name>A0ABV6ULA9_9ACTN</name>
<dbReference type="EC" id="3.-.-.-" evidence="3"/>
<organism evidence="3 4">
    <name type="scientific">Streptacidiphilus cavernicola</name>
    <dbReference type="NCBI Taxonomy" id="3342716"/>
    <lineage>
        <taxon>Bacteria</taxon>
        <taxon>Bacillati</taxon>
        <taxon>Actinomycetota</taxon>
        <taxon>Actinomycetes</taxon>
        <taxon>Kitasatosporales</taxon>
        <taxon>Streptomycetaceae</taxon>
        <taxon>Streptacidiphilus</taxon>
    </lineage>
</organism>
<keyword evidence="3" id="KW-0378">Hydrolase</keyword>
<dbReference type="PANTHER" id="PTHR43283:SF7">
    <property type="entry name" value="BETA-LACTAMASE-RELATED DOMAIN-CONTAINING PROTEIN"/>
    <property type="match status" value="1"/>
</dbReference>
<dbReference type="RefSeq" id="WP_037598635.1">
    <property type="nucleotide sequence ID" value="NZ_JBHEZZ010000005.1"/>
</dbReference>
<dbReference type="GO" id="GO:0016787">
    <property type="term" value="F:hydrolase activity"/>
    <property type="evidence" value="ECO:0007669"/>
    <property type="project" value="UniProtKB-KW"/>
</dbReference>
<reference evidence="3 4" key="1">
    <citation type="submission" date="2024-09" db="EMBL/GenBank/DDBJ databases">
        <authorList>
            <person name="Lee S.D."/>
        </authorList>
    </citation>
    <scope>NUCLEOTIDE SEQUENCE [LARGE SCALE GENOMIC DNA]</scope>
    <source>
        <strain evidence="3 4">N1-5</strain>
    </source>
</reference>
<feature type="domain" description="Beta-lactamase-related" evidence="2">
    <location>
        <begin position="7"/>
        <end position="261"/>
    </location>
</feature>
<feature type="region of interest" description="Disordered" evidence="1">
    <location>
        <begin position="94"/>
        <end position="116"/>
    </location>
</feature>
<gene>
    <name evidence="3" type="ORF">ACEZDJ_13125</name>
</gene>
<dbReference type="SUPFAM" id="SSF56601">
    <property type="entry name" value="beta-lactamase/transpeptidase-like"/>
    <property type="match status" value="1"/>
</dbReference>
<accession>A0ABV6ULA9</accession>
<dbReference type="InterPro" id="IPR050789">
    <property type="entry name" value="Diverse_Enzym_Activities"/>
</dbReference>
<evidence type="ECO:0000259" key="2">
    <source>
        <dbReference type="Pfam" id="PF00144"/>
    </source>
</evidence>
<keyword evidence="4" id="KW-1185">Reference proteome</keyword>
<evidence type="ECO:0000256" key="1">
    <source>
        <dbReference type="SAM" id="MobiDB-lite"/>
    </source>
</evidence>
<dbReference type="Proteomes" id="UP001592528">
    <property type="component" value="Unassembled WGS sequence"/>
</dbReference>
<dbReference type="InterPro" id="IPR001466">
    <property type="entry name" value="Beta-lactam-related"/>
</dbReference>